<dbReference type="InterPro" id="IPR000462">
    <property type="entry name" value="CDP-OH_P_trans"/>
</dbReference>
<keyword evidence="1 2" id="KW-0808">Transferase</keyword>
<comment type="similarity">
    <text evidence="2">Belongs to the CDP-alcohol phosphatidyltransferase class-I family.</text>
</comment>
<dbReference type="Gene3D" id="1.20.120.1760">
    <property type="match status" value="1"/>
</dbReference>
<dbReference type="AlphaFoldDB" id="A0A7J3T998"/>
<feature type="transmembrane region" description="Helical" evidence="3">
    <location>
        <begin position="29"/>
        <end position="46"/>
    </location>
</feature>
<feature type="transmembrane region" description="Helical" evidence="3">
    <location>
        <begin position="174"/>
        <end position="192"/>
    </location>
</feature>
<keyword evidence="3" id="KW-0812">Transmembrane</keyword>
<dbReference type="GO" id="GO:0016780">
    <property type="term" value="F:phosphotransferase activity, for other substituted phosphate groups"/>
    <property type="evidence" value="ECO:0007669"/>
    <property type="project" value="InterPro"/>
</dbReference>
<feature type="transmembrane region" description="Helical" evidence="3">
    <location>
        <begin position="52"/>
        <end position="70"/>
    </location>
</feature>
<dbReference type="PROSITE" id="PS00379">
    <property type="entry name" value="CDP_ALCOHOL_P_TRANSF"/>
    <property type="match status" value="1"/>
</dbReference>
<dbReference type="GO" id="GO:0008654">
    <property type="term" value="P:phospholipid biosynthetic process"/>
    <property type="evidence" value="ECO:0007669"/>
    <property type="project" value="InterPro"/>
</dbReference>
<feature type="transmembrane region" description="Helical" evidence="3">
    <location>
        <begin position="151"/>
        <end position="168"/>
    </location>
</feature>
<evidence type="ECO:0000256" key="2">
    <source>
        <dbReference type="RuleBase" id="RU003750"/>
    </source>
</evidence>
<dbReference type="Pfam" id="PF01066">
    <property type="entry name" value="CDP-OH_P_transf"/>
    <property type="match status" value="1"/>
</dbReference>
<sequence length="200" mass="22697">MVLNKYRKNVDSLLTKLAKPFLRVKPNTLTLLSLLFAFLGGLSFYLTKFSSGYLFLAFLFILLSAFMDALDGKIARLRKLSSRRGDFLDHLVDRYADTAIIVGIALSPYSTPLFGLFALTGVYLTSYIGTQAQAVGLKRIYGGFLGRADRMLILIILPLVQYFWWGYYFSVSSWVLLLFAILGHLTALQRIWNAWRAIPF</sequence>
<evidence type="ECO:0000313" key="4">
    <source>
        <dbReference type="EMBL" id="HHE75799.1"/>
    </source>
</evidence>
<comment type="caution">
    <text evidence="4">The sequence shown here is derived from an EMBL/GenBank/DDBJ whole genome shotgun (WGS) entry which is preliminary data.</text>
</comment>
<gene>
    <name evidence="4" type="ORF">ENL31_01560</name>
</gene>
<evidence type="ECO:0000256" key="1">
    <source>
        <dbReference type="ARBA" id="ARBA00022679"/>
    </source>
</evidence>
<dbReference type="InterPro" id="IPR048254">
    <property type="entry name" value="CDP_ALCOHOL_P_TRANSF_CS"/>
</dbReference>
<reference evidence="4" key="1">
    <citation type="journal article" date="2020" name="mSystems">
        <title>Genome- and Community-Level Interaction Insights into Carbon Utilization and Element Cycling Functions of Hydrothermarchaeota in Hydrothermal Sediment.</title>
        <authorList>
            <person name="Zhou Z."/>
            <person name="Liu Y."/>
            <person name="Xu W."/>
            <person name="Pan J."/>
            <person name="Luo Z.H."/>
            <person name="Li M."/>
        </authorList>
    </citation>
    <scope>NUCLEOTIDE SEQUENCE [LARGE SCALE GENOMIC DNA]</scope>
    <source>
        <strain evidence="4">HyVt-85</strain>
    </source>
</reference>
<dbReference type="GO" id="GO:0016020">
    <property type="term" value="C:membrane"/>
    <property type="evidence" value="ECO:0007669"/>
    <property type="project" value="InterPro"/>
</dbReference>
<name>A0A7J3T998_9ARCH</name>
<dbReference type="InterPro" id="IPR043130">
    <property type="entry name" value="CDP-OH_PTrfase_TM_dom"/>
</dbReference>
<dbReference type="Proteomes" id="UP000886130">
    <property type="component" value="Unassembled WGS sequence"/>
</dbReference>
<organism evidence="4">
    <name type="scientific">Candidatus Aciduliprofundum boonei</name>
    <dbReference type="NCBI Taxonomy" id="379547"/>
    <lineage>
        <taxon>Archaea</taxon>
        <taxon>Methanobacteriati</taxon>
        <taxon>Thermoplasmatota</taxon>
        <taxon>DHVE2 group</taxon>
        <taxon>Candidatus Aciduliprofundum</taxon>
    </lineage>
</organism>
<proteinExistence type="inferred from homology"/>
<keyword evidence="3" id="KW-1133">Transmembrane helix</keyword>
<accession>A0A7J3T998</accession>
<keyword evidence="3" id="KW-0472">Membrane</keyword>
<dbReference type="EMBL" id="DRTM01000113">
    <property type="protein sequence ID" value="HHE75799.1"/>
    <property type="molecule type" value="Genomic_DNA"/>
</dbReference>
<evidence type="ECO:0000256" key="3">
    <source>
        <dbReference type="SAM" id="Phobius"/>
    </source>
</evidence>
<protein>
    <submittedName>
        <fullName evidence="4">CDP-alcohol phosphatidyltransferase family protein</fullName>
    </submittedName>
</protein>